<dbReference type="AlphaFoldDB" id="A0A4U5LXZ0"/>
<evidence type="ECO:0000313" key="2">
    <source>
        <dbReference type="Proteomes" id="UP000298663"/>
    </source>
</evidence>
<sequence>MSGLDMLNVSPDLSMSGLYMLNWIYRMSFHCRPLCRSIELLVLSAASPSTFPALRGKSVLLQMLQS</sequence>
<dbReference type="EMBL" id="AZBU02000011">
    <property type="protein sequence ID" value="TKR61134.1"/>
    <property type="molecule type" value="Genomic_DNA"/>
</dbReference>
<name>A0A4U5LXZ0_STECR</name>
<keyword evidence="2" id="KW-1185">Reference proteome</keyword>
<comment type="caution">
    <text evidence="1">The sequence shown here is derived from an EMBL/GenBank/DDBJ whole genome shotgun (WGS) entry which is preliminary data.</text>
</comment>
<reference evidence="1 2" key="2">
    <citation type="journal article" date="2019" name="G3 (Bethesda)">
        <title>Hybrid Assembly of the Genome of the Entomopathogenic Nematode Steinernema carpocapsae Identifies the X-Chromosome.</title>
        <authorList>
            <person name="Serra L."/>
            <person name="Macchietto M."/>
            <person name="Macias-Munoz A."/>
            <person name="McGill C.J."/>
            <person name="Rodriguez I.M."/>
            <person name="Rodriguez B."/>
            <person name="Murad R."/>
            <person name="Mortazavi A."/>
        </authorList>
    </citation>
    <scope>NUCLEOTIDE SEQUENCE [LARGE SCALE GENOMIC DNA]</scope>
    <source>
        <strain evidence="1 2">ALL</strain>
    </source>
</reference>
<gene>
    <name evidence="1" type="ORF">L596_028287</name>
</gene>
<proteinExistence type="predicted"/>
<dbReference type="Proteomes" id="UP000298663">
    <property type="component" value="Unassembled WGS sequence"/>
</dbReference>
<reference evidence="1 2" key="1">
    <citation type="journal article" date="2015" name="Genome Biol.">
        <title>Comparative genomics of Steinernema reveals deeply conserved gene regulatory networks.</title>
        <authorList>
            <person name="Dillman A.R."/>
            <person name="Macchietto M."/>
            <person name="Porter C.F."/>
            <person name="Rogers A."/>
            <person name="Williams B."/>
            <person name="Antoshechkin I."/>
            <person name="Lee M.M."/>
            <person name="Goodwin Z."/>
            <person name="Lu X."/>
            <person name="Lewis E.E."/>
            <person name="Goodrich-Blair H."/>
            <person name="Stock S.P."/>
            <person name="Adams B.J."/>
            <person name="Sternberg P.W."/>
            <person name="Mortazavi A."/>
        </authorList>
    </citation>
    <scope>NUCLEOTIDE SEQUENCE [LARGE SCALE GENOMIC DNA]</scope>
    <source>
        <strain evidence="1 2">ALL</strain>
    </source>
</reference>
<evidence type="ECO:0000313" key="1">
    <source>
        <dbReference type="EMBL" id="TKR61134.1"/>
    </source>
</evidence>
<organism evidence="1 2">
    <name type="scientific">Steinernema carpocapsae</name>
    <name type="common">Entomopathogenic nematode</name>
    <dbReference type="NCBI Taxonomy" id="34508"/>
    <lineage>
        <taxon>Eukaryota</taxon>
        <taxon>Metazoa</taxon>
        <taxon>Ecdysozoa</taxon>
        <taxon>Nematoda</taxon>
        <taxon>Chromadorea</taxon>
        <taxon>Rhabditida</taxon>
        <taxon>Tylenchina</taxon>
        <taxon>Panagrolaimomorpha</taxon>
        <taxon>Strongyloidoidea</taxon>
        <taxon>Steinernematidae</taxon>
        <taxon>Steinernema</taxon>
    </lineage>
</organism>
<accession>A0A4U5LXZ0</accession>
<protein>
    <submittedName>
        <fullName evidence="1">Uncharacterized protein</fullName>
    </submittedName>
</protein>